<gene>
    <name evidence="1" type="ORF">SAMEA2070301_00274</name>
</gene>
<evidence type="ECO:0000313" key="2">
    <source>
        <dbReference type="Proteomes" id="UP000185210"/>
    </source>
</evidence>
<comment type="caution">
    <text evidence="1">The sequence shown here is derived from an EMBL/GenBank/DDBJ whole genome shotgun (WGS) entry which is preliminary data.</text>
</comment>
<dbReference type="RefSeq" id="WP_016894242.1">
    <property type="nucleotide sequence ID" value="NZ_FSFL01000026.1"/>
</dbReference>
<dbReference type="Proteomes" id="UP000185210">
    <property type="component" value="Unassembled WGS sequence"/>
</dbReference>
<proteinExistence type="predicted"/>
<accession>A0AB38CSM2</accession>
<name>A0AB38CSM2_9MYCO</name>
<evidence type="ECO:0008006" key="3">
    <source>
        <dbReference type="Google" id="ProtNLM"/>
    </source>
</evidence>
<protein>
    <recommendedName>
        <fullName evidence="3">MuF-like minor capsid protein</fullName>
    </recommendedName>
</protein>
<organism evidence="1 2">
    <name type="scientific">Mycobacteroides abscessus subsp. abscessus</name>
    <dbReference type="NCBI Taxonomy" id="1185650"/>
    <lineage>
        <taxon>Bacteria</taxon>
        <taxon>Bacillati</taxon>
        <taxon>Actinomycetota</taxon>
        <taxon>Actinomycetes</taxon>
        <taxon>Mycobacteriales</taxon>
        <taxon>Mycobacteriaceae</taxon>
        <taxon>Mycobacteroides</taxon>
        <taxon>Mycobacteroides abscessus</taxon>
    </lineage>
</organism>
<dbReference type="Pfam" id="PF25310">
    <property type="entry name" value="VG15"/>
    <property type="match status" value="1"/>
</dbReference>
<dbReference type="InterPro" id="IPR057369">
    <property type="entry name" value="VG15"/>
</dbReference>
<dbReference type="EMBL" id="FSHM01000001">
    <property type="protein sequence ID" value="SIA11189.1"/>
    <property type="molecule type" value="Genomic_DNA"/>
</dbReference>
<dbReference type="AlphaFoldDB" id="A0AB38CSM2"/>
<evidence type="ECO:0000313" key="1">
    <source>
        <dbReference type="EMBL" id="SIA11189.1"/>
    </source>
</evidence>
<reference evidence="1 2" key="1">
    <citation type="submission" date="2016-11" db="EMBL/GenBank/DDBJ databases">
        <authorList>
            <consortium name="Pathogen Informatics"/>
        </authorList>
    </citation>
    <scope>NUCLEOTIDE SEQUENCE [LARGE SCALE GENOMIC DNA]</scope>
    <source>
        <strain evidence="1 2">104</strain>
    </source>
</reference>
<sequence length="293" mass="31235">MATTPDLKVWQAAGELLTAQATAQLGAQLAGISWSGTGVAAAVTTIYRGIVTAYRRSSSTLALQMYADMRRRAGIDGRSPRVMAPDPASEWIDAKVASAFKISAKAVSLAAESSSDTTDLGPRESIDITGAHAVENIVTARLSNSIQRMVASGGRETVAMTSAEDGAKYTHAPTKPAAPRGDPTHYVRMPTNLKPCAFCVMLATRNADWRAYKTAQSAEFVVGGPRGAERGTRRVGDRYHDHCQCIAVPVWGAEELPFDRTGYYEMYAKASANAGTGKTKDVLAAMRQIYGIA</sequence>